<protein>
    <recommendedName>
        <fullName evidence="3">Regulatory protein YycH domain-containing protein</fullName>
    </recommendedName>
</protein>
<evidence type="ECO:0000313" key="2">
    <source>
        <dbReference type="Proteomes" id="UP001235840"/>
    </source>
</evidence>
<name>A0ABT9W4H5_9BACI</name>
<evidence type="ECO:0000313" key="1">
    <source>
        <dbReference type="EMBL" id="MDQ0168134.1"/>
    </source>
</evidence>
<evidence type="ECO:0008006" key="3">
    <source>
        <dbReference type="Google" id="ProtNLM"/>
    </source>
</evidence>
<dbReference type="RefSeq" id="WP_307397647.1">
    <property type="nucleotide sequence ID" value="NZ_BAAADK010000047.1"/>
</dbReference>
<gene>
    <name evidence="1" type="ORF">J2S11_004086</name>
</gene>
<organism evidence="1 2">
    <name type="scientific">Caldalkalibacillus horti</name>
    <dbReference type="NCBI Taxonomy" id="77523"/>
    <lineage>
        <taxon>Bacteria</taxon>
        <taxon>Bacillati</taxon>
        <taxon>Bacillota</taxon>
        <taxon>Bacilli</taxon>
        <taxon>Bacillales</taxon>
        <taxon>Bacillaceae</taxon>
        <taxon>Caldalkalibacillus</taxon>
    </lineage>
</organism>
<dbReference type="Proteomes" id="UP001235840">
    <property type="component" value="Unassembled WGS sequence"/>
</dbReference>
<sequence>MRLSKKTTLILIVILVIGVLVISELTTNKESNSYYQLTATPAATIESSYQNISFGIPEHLSYPTAMSPQQVAEWEEEQFNSQNDLQKEHKSVPEAFTQITSSISRINEGGRYFPLDFEFPVPVYDLIPNSRGYSMQIDVMFHTEGFWLTDMDSHSPTLHLHGIIPEIDTELADQIFGAENIVHISHSALLDLSVSYGKSSQEYSIDTSFSESYLVKDEEAIYFLLEASYLPLRGRFTAALLPTDSDIAIALKTSYGSNKQSDPVAIPFELTLGEEYRMNGRTLSISPWHRIRFEKMIVYKDFILFEATSHQSIEQEILSFAEFNWSLEDQNYRADLITSQGEDLTKLFFVTEVNQSMVYENLEELIINSYSSHLLHDIEVRVPLEKLEEGELASYLHWIFYVDEFIEGEHGDLPTIRIRSEKKELDSLPTSYTIEHSHNGYFLLEGKSKEVEGSKVVFYGAFSDFNISESTRTLNFQYAHSIQDDQWLHDSDVENIDISNYEFDLILPSFFTQIYSYEVNETFRVEPTGVYYEPR</sequence>
<proteinExistence type="predicted"/>
<dbReference type="EMBL" id="JAUSTY010000024">
    <property type="protein sequence ID" value="MDQ0168134.1"/>
    <property type="molecule type" value="Genomic_DNA"/>
</dbReference>
<comment type="caution">
    <text evidence="1">The sequence shown here is derived from an EMBL/GenBank/DDBJ whole genome shotgun (WGS) entry which is preliminary data.</text>
</comment>
<reference evidence="1 2" key="1">
    <citation type="submission" date="2023-07" db="EMBL/GenBank/DDBJ databases">
        <title>Genomic Encyclopedia of Type Strains, Phase IV (KMG-IV): sequencing the most valuable type-strain genomes for metagenomic binning, comparative biology and taxonomic classification.</title>
        <authorList>
            <person name="Goeker M."/>
        </authorList>
    </citation>
    <scope>NUCLEOTIDE SEQUENCE [LARGE SCALE GENOMIC DNA]</scope>
    <source>
        <strain evidence="1 2">DSM 12751</strain>
    </source>
</reference>
<keyword evidence="2" id="KW-1185">Reference proteome</keyword>
<accession>A0ABT9W4H5</accession>